<dbReference type="Pfam" id="PF04082">
    <property type="entry name" value="Fungal_trans"/>
    <property type="match status" value="1"/>
</dbReference>
<dbReference type="SUPFAM" id="SSF57701">
    <property type="entry name" value="Zn2/Cys6 DNA-binding domain"/>
    <property type="match status" value="1"/>
</dbReference>
<dbReference type="InterPro" id="IPR007219">
    <property type="entry name" value="XnlR_reg_dom"/>
</dbReference>
<dbReference type="InterPro" id="IPR052073">
    <property type="entry name" value="Amide_Lactam_Regulators"/>
</dbReference>
<keyword evidence="1" id="KW-0479">Metal-binding</keyword>
<dbReference type="CDD" id="cd00067">
    <property type="entry name" value="GAL4"/>
    <property type="match status" value="1"/>
</dbReference>
<keyword evidence="5" id="KW-0804">Transcription</keyword>
<protein>
    <recommendedName>
        <fullName evidence="8">Zn(2)-C6 fungal-type domain-containing protein</fullName>
    </recommendedName>
</protein>
<accession>A0A6A7AWH2</accession>
<keyword evidence="4" id="KW-0238">DNA-binding</keyword>
<dbReference type="InterPro" id="IPR036864">
    <property type="entry name" value="Zn2-C6_fun-type_DNA-bd_sf"/>
</dbReference>
<dbReference type="EMBL" id="MU006332">
    <property type="protein sequence ID" value="KAF2846707.1"/>
    <property type="molecule type" value="Genomic_DNA"/>
</dbReference>
<gene>
    <name evidence="9" type="ORF">T440DRAFT_222147</name>
</gene>
<feature type="region of interest" description="Disordered" evidence="7">
    <location>
        <begin position="43"/>
        <end position="76"/>
    </location>
</feature>
<dbReference type="CDD" id="cd12148">
    <property type="entry name" value="fungal_TF_MHR"/>
    <property type="match status" value="1"/>
</dbReference>
<dbReference type="PANTHER" id="PTHR47171">
    <property type="entry name" value="FARA-RELATED"/>
    <property type="match status" value="1"/>
</dbReference>
<dbReference type="SMART" id="SM00906">
    <property type="entry name" value="Fungal_trans"/>
    <property type="match status" value="1"/>
</dbReference>
<keyword evidence="10" id="KW-1185">Reference proteome</keyword>
<dbReference type="GO" id="GO:0006351">
    <property type="term" value="P:DNA-templated transcription"/>
    <property type="evidence" value="ECO:0007669"/>
    <property type="project" value="InterPro"/>
</dbReference>
<evidence type="ECO:0000256" key="7">
    <source>
        <dbReference type="SAM" id="MobiDB-lite"/>
    </source>
</evidence>
<evidence type="ECO:0000256" key="4">
    <source>
        <dbReference type="ARBA" id="ARBA00023125"/>
    </source>
</evidence>
<evidence type="ECO:0000313" key="9">
    <source>
        <dbReference type="EMBL" id="KAF2846707.1"/>
    </source>
</evidence>
<dbReference type="PROSITE" id="PS50048">
    <property type="entry name" value="ZN2_CY6_FUNGAL_2"/>
    <property type="match status" value="1"/>
</dbReference>
<evidence type="ECO:0000256" key="3">
    <source>
        <dbReference type="ARBA" id="ARBA00023015"/>
    </source>
</evidence>
<dbReference type="GO" id="GO:0008270">
    <property type="term" value="F:zinc ion binding"/>
    <property type="evidence" value="ECO:0007669"/>
    <property type="project" value="InterPro"/>
</dbReference>
<sequence length="705" mass="79060">MSEPPKKRAKLACVTCNARRVKCDVTERQPCGNCVAGNVHCETRESKRGKHPRKPRTDAEGSAEVKFPPSSLLSPQRHEDEVAASHVLASLSSNFHSPSNFNHSTIASQYQFAIPSVPSEHNSDLSRVESTQPDREDAVFLGESSSLRYVTEEPSPAAAERRQSVFRHAVPSAAKAEALVPQWEAERRRARMKALQAEGAFSFPPTTVRDELLKAYFHWFHPHFAIIEEADFWELLRDGSVSPLLLQAMLFIGVIHCGEGTLTNLGWGNRHRAKWLFYIRAKDIYDATYESNKIVVIQALFLMSFWRAGALLEKDARHWLGTAISLSQTRALHRSGGETEGKMKRLQRRLWWALYVRERQCGSALGLPNRIRDEDCDIEPLTASDFATAFSPSTSEANVHRYTAHIIGMVQLAVYLGKVVDAGYLPRRMLHSEDRSRIRDELYKWKVDLPEVMQLNNDTGEQPCFQASMLHLAYNNLLILLYRTSFLLDENGGAEVDGNIALQAAARNSRIVEDMLPSGNIGHAQIHVITNLFNTLCIHVANLRRSTGINRTLAEHRAKLCLLGLQELQKTWEVTNWVLQLFFQYLDRETASRLAVEADDVGFASAASRATSERASSGSVVQQVSQKDLNEAEVSAASNAHQQTTFTSDITPTPWSWTMDEQNQYLFTQIENDFAFGEGGIQRWSAGDVLSDASLADFLYSGVNN</sequence>
<dbReference type="GO" id="GO:0003677">
    <property type="term" value="F:DNA binding"/>
    <property type="evidence" value="ECO:0007669"/>
    <property type="project" value="UniProtKB-KW"/>
</dbReference>
<evidence type="ECO:0000259" key="8">
    <source>
        <dbReference type="PROSITE" id="PS50048"/>
    </source>
</evidence>
<dbReference type="Pfam" id="PF00172">
    <property type="entry name" value="Zn_clus"/>
    <property type="match status" value="1"/>
</dbReference>
<reference evidence="9" key="1">
    <citation type="submission" date="2020-01" db="EMBL/GenBank/DDBJ databases">
        <authorList>
            <consortium name="DOE Joint Genome Institute"/>
            <person name="Haridas S."/>
            <person name="Albert R."/>
            <person name="Binder M."/>
            <person name="Bloem J."/>
            <person name="Labutti K."/>
            <person name="Salamov A."/>
            <person name="Andreopoulos B."/>
            <person name="Baker S.E."/>
            <person name="Barry K."/>
            <person name="Bills G."/>
            <person name="Bluhm B.H."/>
            <person name="Cannon C."/>
            <person name="Castanera R."/>
            <person name="Culley D.E."/>
            <person name="Daum C."/>
            <person name="Ezra D."/>
            <person name="Gonzalez J.B."/>
            <person name="Henrissat B."/>
            <person name="Kuo A."/>
            <person name="Liang C."/>
            <person name="Lipzen A."/>
            <person name="Lutzoni F."/>
            <person name="Magnuson J."/>
            <person name="Mondo S."/>
            <person name="Nolan M."/>
            <person name="Ohm R."/>
            <person name="Pangilinan J."/>
            <person name="Park H.-J."/>
            <person name="Ramirez L."/>
            <person name="Alfaro M."/>
            <person name="Sun H."/>
            <person name="Tritt A."/>
            <person name="Yoshinaga Y."/>
            <person name="Zwiers L.-H."/>
            <person name="Turgeon B.G."/>
            <person name="Goodwin S.B."/>
            <person name="Spatafora J.W."/>
            <person name="Crous P.W."/>
            <person name="Grigoriev I.V."/>
        </authorList>
    </citation>
    <scope>NUCLEOTIDE SEQUENCE</scope>
    <source>
        <strain evidence="9">IPT5</strain>
    </source>
</reference>
<dbReference type="Proteomes" id="UP000799423">
    <property type="component" value="Unassembled WGS sequence"/>
</dbReference>
<keyword evidence="2" id="KW-0862">Zinc</keyword>
<evidence type="ECO:0000313" key="10">
    <source>
        <dbReference type="Proteomes" id="UP000799423"/>
    </source>
</evidence>
<evidence type="ECO:0000256" key="6">
    <source>
        <dbReference type="ARBA" id="ARBA00023242"/>
    </source>
</evidence>
<dbReference type="PANTHER" id="PTHR47171:SF1">
    <property type="entry name" value="ZN(II)2CYS6 TRANSCRIPTION FACTOR (EUROFUNG)"/>
    <property type="match status" value="1"/>
</dbReference>
<evidence type="ECO:0000256" key="1">
    <source>
        <dbReference type="ARBA" id="ARBA00022723"/>
    </source>
</evidence>
<keyword evidence="6" id="KW-0539">Nucleus</keyword>
<feature type="domain" description="Zn(2)-C6 fungal-type" evidence="8">
    <location>
        <begin position="12"/>
        <end position="43"/>
    </location>
</feature>
<evidence type="ECO:0000256" key="5">
    <source>
        <dbReference type="ARBA" id="ARBA00023163"/>
    </source>
</evidence>
<dbReference type="OrthoDB" id="5121955at2759"/>
<dbReference type="InterPro" id="IPR001138">
    <property type="entry name" value="Zn2Cys6_DnaBD"/>
</dbReference>
<name>A0A6A7AWH2_9PLEO</name>
<organism evidence="9 10">
    <name type="scientific">Plenodomus tracheiphilus IPT5</name>
    <dbReference type="NCBI Taxonomy" id="1408161"/>
    <lineage>
        <taxon>Eukaryota</taxon>
        <taxon>Fungi</taxon>
        <taxon>Dikarya</taxon>
        <taxon>Ascomycota</taxon>
        <taxon>Pezizomycotina</taxon>
        <taxon>Dothideomycetes</taxon>
        <taxon>Pleosporomycetidae</taxon>
        <taxon>Pleosporales</taxon>
        <taxon>Pleosporineae</taxon>
        <taxon>Leptosphaeriaceae</taxon>
        <taxon>Plenodomus</taxon>
    </lineage>
</organism>
<proteinExistence type="predicted"/>
<evidence type="ECO:0000256" key="2">
    <source>
        <dbReference type="ARBA" id="ARBA00022833"/>
    </source>
</evidence>
<dbReference type="Gene3D" id="4.10.240.10">
    <property type="entry name" value="Zn(2)-C6 fungal-type DNA-binding domain"/>
    <property type="match status" value="1"/>
</dbReference>
<dbReference type="GO" id="GO:0000981">
    <property type="term" value="F:DNA-binding transcription factor activity, RNA polymerase II-specific"/>
    <property type="evidence" value="ECO:0007669"/>
    <property type="project" value="InterPro"/>
</dbReference>
<dbReference type="SMART" id="SM00066">
    <property type="entry name" value="GAL4"/>
    <property type="match status" value="1"/>
</dbReference>
<dbReference type="AlphaFoldDB" id="A0A6A7AWH2"/>
<keyword evidence="3" id="KW-0805">Transcription regulation</keyword>